<evidence type="ECO:0000256" key="1">
    <source>
        <dbReference type="SAM" id="Phobius"/>
    </source>
</evidence>
<reference evidence="4 5" key="1">
    <citation type="submission" date="2024-02" db="EMBL/GenBank/DDBJ databases">
        <authorList>
            <person name="Chen Y."/>
            <person name="Shah S."/>
            <person name="Dougan E. K."/>
            <person name="Thang M."/>
            <person name="Chan C."/>
        </authorList>
    </citation>
    <scope>NUCLEOTIDE SEQUENCE [LARGE SCALE GENOMIC DNA]</scope>
</reference>
<dbReference type="PANTHER" id="PTHR33987:SF1">
    <property type="entry name" value="CALCINEURIN-LIKE METALLO-PHOSPHOESTERASE SUPERFAMILY PROTEIN"/>
    <property type="match status" value="1"/>
</dbReference>
<dbReference type="InterPro" id="IPR018946">
    <property type="entry name" value="PhoD-like_MPP"/>
</dbReference>
<comment type="caution">
    <text evidence="4">The sequence shown here is derived from an EMBL/GenBank/DDBJ whole genome shotgun (WGS) entry which is preliminary data.</text>
</comment>
<evidence type="ECO:0000259" key="3">
    <source>
        <dbReference type="Pfam" id="PF09423"/>
    </source>
</evidence>
<gene>
    <name evidence="4" type="ORF">SCF082_LOCUS30560</name>
</gene>
<dbReference type="Pfam" id="PF09423">
    <property type="entry name" value="PhoD"/>
    <property type="match status" value="1"/>
</dbReference>
<dbReference type="PANTHER" id="PTHR33987">
    <property type="entry name" value="CALCINEURIN-LIKE METALLO-PHOSPHOESTERASE SUPERFAMILY PROTEIN"/>
    <property type="match status" value="1"/>
</dbReference>
<keyword evidence="1" id="KW-1133">Transmembrane helix</keyword>
<dbReference type="InterPro" id="IPR038607">
    <property type="entry name" value="PhoD-like_sf"/>
</dbReference>
<sequence>MGASRRAAVIGVVAAVTVALAPARGFRIGYGSCNNQNLTQLMWDHVVDRNPDLWLWGGDNIYGDVRVKTVSGILELYQSDPEYLWNLHKQESILLFPATPEKLAYLYEKQKNHPGYQRLLRHLGPGKVLGIWDDHDFGLNDYGKYFEHKVESQREFLKFLDVPKDDPRWEQDGVYAFEDVAGNRVRVFLLDNRFHRDNYTEGNGDMLGDDQWEWLASGLDSSTADFNLLVSGIQVLPDFAPRTRFENWARLPQSRARLLELISGSSAQGVLLVSGDVHFAELLQADCTCTAGNESATFALPEITSSGMTHSWNTYPQPLPHFMQVAQAVLPFRYVLDGKIFLDLNFAEFDIELDNPNAKRFTAKILDQNGQVALEHTWPHNILKPNRPLSNCTCGPHSGRARAGPIESGILISVCAVLALLPVVGVLATLQMLCAFVCCRSCVRRRIAPAAGKHLKAD</sequence>
<evidence type="ECO:0000313" key="4">
    <source>
        <dbReference type="EMBL" id="CAK9056804.1"/>
    </source>
</evidence>
<dbReference type="CDD" id="cd07389">
    <property type="entry name" value="MPP_PhoD"/>
    <property type="match status" value="1"/>
</dbReference>
<keyword evidence="2" id="KW-0732">Signal</keyword>
<dbReference type="Proteomes" id="UP001642464">
    <property type="component" value="Unassembled WGS sequence"/>
</dbReference>
<protein>
    <submittedName>
        <fullName evidence="4">Alkaline phosphatase D (APaseD)</fullName>
    </submittedName>
</protein>
<name>A0ABP0MZM3_9DINO</name>
<dbReference type="SUPFAM" id="SSF56300">
    <property type="entry name" value="Metallo-dependent phosphatases"/>
    <property type="match status" value="1"/>
</dbReference>
<organism evidence="4 5">
    <name type="scientific">Durusdinium trenchii</name>
    <dbReference type="NCBI Taxonomy" id="1381693"/>
    <lineage>
        <taxon>Eukaryota</taxon>
        <taxon>Sar</taxon>
        <taxon>Alveolata</taxon>
        <taxon>Dinophyceae</taxon>
        <taxon>Suessiales</taxon>
        <taxon>Symbiodiniaceae</taxon>
        <taxon>Durusdinium</taxon>
    </lineage>
</organism>
<feature type="transmembrane region" description="Helical" evidence="1">
    <location>
        <begin position="410"/>
        <end position="438"/>
    </location>
</feature>
<accession>A0ABP0MZM3</accession>
<evidence type="ECO:0000256" key="2">
    <source>
        <dbReference type="SAM" id="SignalP"/>
    </source>
</evidence>
<keyword evidence="1" id="KW-0472">Membrane</keyword>
<feature type="signal peptide" evidence="2">
    <location>
        <begin position="1"/>
        <end position="25"/>
    </location>
</feature>
<dbReference type="EMBL" id="CAXAMM010025332">
    <property type="protein sequence ID" value="CAK9056804.1"/>
    <property type="molecule type" value="Genomic_DNA"/>
</dbReference>
<keyword evidence="5" id="KW-1185">Reference proteome</keyword>
<evidence type="ECO:0000313" key="5">
    <source>
        <dbReference type="Proteomes" id="UP001642464"/>
    </source>
</evidence>
<dbReference type="InterPro" id="IPR029052">
    <property type="entry name" value="Metallo-depent_PP-like"/>
</dbReference>
<feature type="chain" id="PRO_5045313650" evidence="2">
    <location>
        <begin position="26"/>
        <end position="458"/>
    </location>
</feature>
<proteinExistence type="predicted"/>
<feature type="domain" description="PhoD-like phosphatase metallophosphatase" evidence="3">
    <location>
        <begin position="32"/>
        <end position="310"/>
    </location>
</feature>
<keyword evidence="1" id="KW-0812">Transmembrane</keyword>
<dbReference type="Gene3D" id="3.60.21.70">
    <property type="entry name" value="PhoD-like phosphatase"/>
    <property type="match status" value="1"/>
</dbReference>